<name>F0R1S4_PHOSB</name>
<dbReference type="InterPro" id="IPR037523">
    <property type="entry name" value="VOC_core"/>
</dbReference>
<keyword evidence="2" id="KW-0456">Lyase</keyword>
<dbReference type="OrthoDB" id="9788468at2"/>
<reference evidence="2 3" key="1">
    <citation type="journal article" date="2011" name="Stand. Genomic Sci.">
        <title>Complete genome sequence of Bacteroides salanitronis type strain (BL78).</title>
        <authorList>
            <person name="Gronow S."/>
            <person name="Held B."/>
            <person name="Lucas S."/>
            <person name="Lapidus A."/>
            <person name="Del Rio T.G."/>
            <person name="Nolan M."/>
            <person name="Tice H."/>
            <person name="Deshpande S."/>
            <person name="Cheng J.F."/>
            <person name="Pitluck S."/>
            <person name="Liolios K."/>
            <person name="Pagani I."/>
            <person name="Ivanova N."/>
            <person name="Mavromatis K."/>
            <person name="Pati A."/>
            <person name="Tapia R."/>
            <person name="Han C."/>
            <person name="Goodwin L."/>
            <person name="Chen A."/>
            <person name="Palaniappan K."/>
            <person name="Land M."/>
            <person name="Hauser L."/>
            <person name="Chang Y.J."/>
            <person name="Jeffries C.D."/>
            <person name="Brambilla E.M."/>
            <person name="Rohde M."/>
            <person name="Goker M."/>
            <person name="Detter J.C."/>
            <person name="Woyke T."/>
            <person name="Bristow J."/>
            <person name="Markowitz V."/>
            <person name="Hugenholtz P."/>
            <person name="Kyrpides N.C."/>
            <person name="Klenk H.P."/>
            <person name="Eisen J.A."/>
        </authorList>
    </citation>
    <scope>NUCLEOTIDE SEQUENCE [LARGE SCALE GENOMIC DNA]</scope>
    <source>
        <strain evidence="2 3">DSM 18170</strain>
    </source>
</reference>
<proteinExistence type="predicted"/>
<dbReference type="Proteomes" id="UP000007486">
    <property type="component" value="Chromosome"/>
</dbReference>
<feature type="domain" description="VOC" evidence="1">
    <location>
        <begin position="6"/>
        <end position="133"/>
    </location>
</feature>
<dbReference type="HOGENOM" id="CLU_046006_5_4_10"/>
<accession>F0R1S4</accession>
<dbReference type="Gene3D" id="3.10.180.10">
    <property type="entry name" value="2,3-Dihydroxybiphenyl 1,2-Dioxygenase, domain 1"/>
    <property type="match status" value="1"/>
</dbReference>
<sequence length="133" mass="15047">MRVNLKLHHVGYTVADIRVSAKRFALLGYQVGEVLYDEGLNVELCYLTKEEGTVIELVRQLQSDSLEAELLRAGGVMPYHLGYEADAFDEACHELDAQGYRRLFHPVPVGVLGGKRICYFHHPDIGYVELLEK</sequence>
<gene>
    <name evidence="2" type="ordered locus">Bacsa_1825</name>
</gene>
<keyword evidence="3" id="KW-1185">Reference proteome</keyword>
<dbReference type="STRING" id="667015.Bacsa_1825"/>
<evidence type="ECO:0000313" key="2">
    <source>
        <dbReference type="EMBL" id="ADY36382.1"/>
    </source>
</evidence>
<dbReference type="RefSeq" id="WP_013617813.1">
    <property type="nucleotide sequence ID" value="NC_015164.1"/>
</dbReference>
<protein>
    <submittedName>
        <fullName evidence="2">Putative lactoylglutathione lyase</fullName>
    </submittedName>
</protein>
<dbReference type="AlphaFoldDB" id="F0R1S4"/>
<dbReference type="eggNOG" id="COG0346">
    <property type="taxonomic scope" value="Bacteria"/>
</dbReference>
<dbReference type="PROSITE" id="PS51819">
    <property type="entry name" value="VOC"/>
    <property type="match status" value="1"/>
</dbReference>
<dbReference type="Pfam" id="PF13669">
    <property type="entry name" value="Glyoxalase_4"/>
    <property type="match status" value="1"/>
</dbReference>
<dbReference type="KEGG" id="bsa:Bacsa_1825"/>
<organism evidence="2 3">
    <name type="scientific">Phocaeicola salanitronis (strain DSM 18170 / JCM 13657 / CCUG 60908 / BL78)</name>
    <name type="common">Bacteroides salanitronis</name>
    <dbReference type="NCBI Taxonomy" id="667015"/>
    <lineage>
        <taxon>Bacteria</taxon>
        <taxon>Pseudomonadati</taxon>
        <taxon>Bacteroidota</taxon>
        <taxon>Bacteroidia</taxon>
        <taxon>Bacteroidales</taxon>
        <taxon>Bacteroidaceae</taxon>
        <taxon>Phocaeicola</taxon>
    </lineage>
</organism>
<dbReference type="SUPFAM" id="SSF54593">
    <property type="entry name" value="Glyoxalase/Bleomycin resistance protein/Dihydroxybiphenyl dioxygenase"/>
    <property type="match status" value="1"/>
</dbReference>
<dbReference type="InterPro" id="IPR029068">
    <property type="entry name" value="Glyas_Bleomycin-R_OHBP_Dase"/>
</dbReference>
<dbReference type="GO" id="GO:0016829">
    <property type="term" value="F:lyase activity"/>
    <property type="evidence" value="ECO:0007669"/>
    <property type="project" value="UniProtKB-KW"/>
</dbReference>
<evidence type="ECO:0000313" key="3">
    <source>
        <dbReference type="Proteomes" id="UP000007486"/>
    </source>
</evidence>
<dbReference type="EMBL" id="CP002530">
    <property type="protein sequence ID" value="ADY36382.1"/>
    <property type="molecule type" value="Genomic_DNA"/>
</dbReference>
<evidence type="ECO:0000259" key="1">
    <source>
        <dbReference type="PROSITE" id="PS51819"/>
    </source>
</evidence>